<comment type="caution">
    <text evidence="3">The sequence shown here is derived from an EMBL/GenBank/DDBJ whole genome shotgun (WGS) entry which is preliminary data.</text>
</comment>
<evidence type="ECO:0000313" key="4">
    <source>
        <dbReference type="Proteomes" id="UP000009038"/>
    </source>
</evidence>
<keyword evidence="2" id="KW-1133">Transmembrane helix</keyword>
<dbReference type="HOGENOM" id="CLU_390271_0_0_1"/>
<evidence type="ECO:0000256" key="1">
    <source>
        <dbReference type="SAM" id="MobiDB-lite"/>
    </source>
</evidence>
<dbReference type="VEuPathDB" id="FungiDB:ASPNIDRAFT2_1155488"/>
<evidence type="ECO:0000313" key="3">
    <source>
        <dbReference type="EMBL" id="EHA18634.1"/>
    </source>
</evidence>
<protein>
    <submittedName>
        <fullName evidence="3">Uncharacterized protein</fullName>
    </submittedName>
</protein>
<feature type="transmembrane region" description="Helical" evidence="2">
    <location>
        <begin position="655"/>
        <end position="677"/>
    </location>
</feature>
<sequence>MFSKSNDEYQSAEAATSPSNKERNLKNEPGSSTLRFRALGLKTPSSPVAHSPERAASPLAVNQTQPASDGISHTLGSIQNYNESHLSPQQIDPALRPTGFTQSVSSTVSTDPGQARSPYGLMRILIAFGRLLLDIVLSPISLQRSISRLYIGYERSGNYSITRLYIGQEDSEDCSITRLYIGQEDSEVDIRRPGGINTLYKNRPLEREHPYRFEDAGTVQEGTYVRRSDHQKSNWLTEVMNELPVLPRPDNLQDPVTTRPIDGYYKQKDSTPRHTLYSVDETRESVGVTMTQDKLRLLEDEASMTTDTPNECVDNALEVQENMAAEVLPRGPSPNASLRSKTSQGTLTILSRIGLRENDTRPGHKRIRWKNSRGKWLYDDYVEHVPGALEDMKAFLRSSAYVAAAAMDGGNQDAPASFTPSDYSTSSASQKQYTPLSEIADQSKGSDILHTSDSQTDVELGEMISHPPLLLSCLENGKYAVELRQESIVGVADDRQLFHTLRRIYHEHRGRLRPIWSLKTLHSIHFMKVKHTCPDTALMLTTHKFAYGGTRYIDVRCHEDICQTGRPCVCVPPEHLVLPKGKEYDCRPIPPKLSPPIGPRLMMDFFMYPDYIAPNSSLIVQQLPKRACGKLQSEYLSPTEAWGIFYKEDWNWAKIWWILALGFFPPSLLFGILWTVFKQDISGAFGVASWWMAGASIIVGIVGTYDM</sequence>
<proteinExistence type="predicted"/>
<accession>G3YGF3</accession>
<dbReference type="OrthoDB" id="5355526at2759"/>
<reference evidence="3 4" key="1">
    <citation type="journal article" date="2011" name="Genome Res.">
        <title>Comparative genomics of citric-acid-producing Aspergillus niger ATCC 1015 versus enzyme-producing CBS 513.88.</title>
        <authorList>
            <person name="Andersen M.R."/>
            <person name="Salazar M.P."/>
            <person name="Schaap P.J."/>
            <person name="van de Vondervoort P.J."/>
            <person name="Culley D."/>
            <person name="Thykaer J."/>
            <person name="Frisvad J.C."/>
            <person name="Nielsen K.F."/>
            <person name="Albang R."/>
            <person name="Albermann K."/>
            <person name="Berka R.M."/>
            <person name="Braus G.H."/>
            <person name="Braus-Stromeyer S.A."/>
            <person name="Corrochano L.M."/>
            <person name="Dai Z."/>
            <person name="van Dijck P.W."/>
            <person name="Hofmann G."/>
            <person name="Lasure L.L."/>
            <person name="Magnuson J.K."/>
            <person name="Menke H."/>
            <person name="Meijer M."/>
            <person name="Meijer S.L."/>
            <person name="Nielsen J.B."/>
            <person name="Nielsen M.L."/>
            <person name="van Ooyen A.J."/>
            <person name="Pel H.J."/>
            <person name="Poulsen L."/>
            <person name="Samson R.A."/>
            <person name="Stam H."/>
            <person name="Tsang A."/>
            <person name="van den Brink J.M."/>
            <person name="Atkins A."/>
            <person name="Aerts A."/>
            <person name="Shapiro H."/>
            <person name="Pangilinan J."/>
            <person name="Salamov A."/>
            <person name="Lou Y."/>
            <person name="Lindquist E."/>
            <person name="Lucas S."/>
            <person name="Grimwood J."/>
            <person name="Grigoriev I.V."/>
            <person name="Kubicek C.P."/>
            <person name="Martinez D."/>
            <person name="van Peij N.N."/>
            <person name="Roubos J.A."/>
            <person name="Nielsen J."/>
            <person name="Baker S.E."/>
        </authorList>
    </citation>
    <scope>NUCLEOTIDE SEQUENCE [LARGE SCALE GENOMIC DNA]</scope>
    <source>
        <strain evidence="4">ATCC 1015 / CBS 113.46 / FGSC A1144 / LSHB Ac4 / NCTC 3858a / NRRL 328 / USDA 3528.7</strain>
    </source>
</reference>
<feature type="transmembrane region" description="Helical" evidence="2">
    <location>
        <begin position="684"/>
        <end position="705"/>
    </location>
</feature>
<dbReference type="AlphaFoldDB" id="G3YGF3"/>
<name>G3YGF3_ASPNA</name>
<dbReference type="STRING" id="380704.G3YGF3"/>
<keyword evidence="2" id="KW-0812">Transmembrane</keyword>
<feature type="region of interest" description="Disordered" evidence="1">
    <location>
        <begin position="1"/>
        <end position="75"/>
    </location>
</feature>
<gene>
    <name evidence="3" type="ORF">ASPNIDRAFT_37764</name>
</gene>
<evidence type="ECO:0000256" key="2">
    <source>
        <dbReference type="SAM" id="Phobius"/>
    </source>
</evidence>
<dbReference type="Proteomes" id="UP000009038">
    <property type="component" value="Unassembled WGS sequence"/>
</dbReference>
<keyword evidence="2" id="KW-0472">Membrane</keyword>
<feature type="region of interest" description="Disordered" evidence="1">
    <location>
        <begin position="246"/>
        <end position="273"/>
    </location>
</feature>
<dbReference type="EMBL" id="ACJE01000021">
    <property type="protein sequence ID" value="EHA18634.1"/>
    <property type="molecule type" value="Genomic_DNA"/>
</dbReference>
<organism evidence="3 4">
    <name type="scientific">Aspergillus niger (strain ATCC 1015 / CBS 113.46 / FGSC A1144 / LSHB Ac4 / NCTC 3858a / NRRL 328 / USDA 3528.7)</name>
    <dbReference type="NCBI Taxonomy" id="380704"/>
    <lineage>
        <taxon>Eukaryota</taxon>
        <taxon>Fungi</taxon>
        <taxon>Dikarya</taxon>
        <taxon>Ascomycota</taxon>
        <taxon>Pezizomycotina</taxon>
        <taxon>Eurotiomycetes</taxon>
        <taxon>Eurotiomycetidae</taxon>
        <taxon>Eurotiales</taxon>
        <taxon>Aspergillaceae</taxon>
        <taxon>Aspergillus</taxon>
        <taxon>Aspergillus subgen. Circumdati</taxon>
    </lineage>
</organism>